<proteinExistence type="predicted"/>
<gene>
    <name evidence="3" type="ORF">F5878DRAFT_599307</name>
</gene>
<organism evidence="3 4">
    <name type="scientific">Lentinula raphanica</name>
    <dbReference type="NCBI Taxonomy" id="153919"/>
    <lineage>
        <taxon>Eukaryota</taxon>
        <taxon>Fungi</taxon>
        <taxon>Dikarya</taxon>
        <taxon>Basidiomycota</taxon>
        <taxon>Agaricomycotina</taxon>
        <taxon>Agaricomycetes</taxon>
        <taxon>Agaricomycetidae</taxon>
        <taxon>Agaricales</taxon>
        <taxon>Marasmiineae</taxon>
        <taxon>Omphalotaceae</taxon>
        <taxon>Lentinula</taxon>
    </lineage>
</organism>
<comment type="caution">
    <text evidence="3">The sequence shown here is derived from an EMBL/GenBank/DDBJ whole genome shotgun (WGS) entry which is preliminary data.</text>
</comment>
<sequence length="215" mass="23939">MHSFATSWNSTVPMDALPSHFPANLKVAVSWMLSQLPCIGCARTSRTNLGSRNLRRNLRSIARRGLRSPEDHPLLLTLILFAAIVIPLLCLYGLRLYARRRRVEEREDIEASIRYRLELQNNIDRLERDFMIPGSVAEPLPPYFPRPPAYSLEMDSTTILSPLGSADSAISEETKIAPLSPVHSRQRPSTATCLPGLGHEPCPGSSPRSGQSCMH</sequence>
<evidence type="ECO:0000256" key="1">
    <source>
        <dbReference type="SAM" id="MobiDB-lite"/>
    </source>
</evidence>
<dbReference type="Proteomes" id="UP001163846">
    <property type="component" value="Unassembled WGS sequence"/>
</dbReference>
<keyword evidence="2" id="KW-0472">Membrane</keyword>
<keyword evidence="4" id="KW-1185">Reference proteome</keyword>
<dbReference type="EMBL" id="MU805936">
    <property type="protein sequence ID" value="KAJ3845483.1"/>
    <property type="molecule type" value="Genomic_DNA"/>
</dbReference>
<name>A0AA38PM35_9AGAR</name>
<protein>
    <submittedName>
        <fullName evidence="3">Uncharacterized protein</fullName>
    </submittedName>
</protein>
<evidence type="ECO:0000256" key="2">
    <source>
        <dbReference type="SAM" id="Phobius"/>
    </source>
</evidence>
<feature type="transmembrane region" description="Helical" evidence="2">
    <location>
        <begin position="74"/>
        <end position="94"/>
    </location>
</feature>
<keyword evidence="2" id="KW-1133">Transmembrane helix</keyword>
<evidence type="ECO:0000313" key="4">
    <source>
        <dbReference type="Proteomes" id="UP001163846"/>
    </source>
</evidence>
<accession>A0AA38PM35</accession>
<dbReference type="AlphaFoldDB" id="A0AA38PM35"/>
<reference evidence="3" key="1">
    <citation type="submission" date="2022-08" db="EMBL/GenBank/DDBJ databases">
        <authorList>
            <consortium name="DOE Joint Genome Institute"/>
            <person name="Min B."/>
            <person name="Riley R."/>
            <person name="Sierra-Patev S."/>
            <person name="Naranjo-Ortiz M."/>
            <person name="Looney B."/>
            <person name="Konkel Z."/>
            <person name="Slot J.C."/>
            <person name="Sakamoto Y."/>
            <person name="Steenwyk J.L."/>
            <person name="Rokas A."/>
            <person name="Carro J."/>
            <person name="Camarero S."/>
            <person name="Ferreira P."/>
            <person name="Molpeceres G."/>
            <person name="Ruiz-Duenas F.J."/>
            <person name="Serrano A."/>
            <person name="Henrissat B."/>
            <person name="Drula E."/>
            <person name="Hughes K.W."/>
            <person name="Mata J.L."/>
            <person name="Ishikawa N.K."/>
            <person name="Vargas-Isla R."/>
            <person name="Ushijima S."/>
            <person name="Smith C.A."/>
            <person name="Ahrendt S."/>
            <person name="Andreopoulos W."/>
            <person name="He G."/>
            <person name="Labutti K."/>
            <person name="Lipzen A."/>
            <person name="Ng V."/>
            <person name="Sandor L."/>
            <person name="Barry K."/>
            <person name="Martinez A.T."/>
            <person name="Xiao Y."/>
            <person name="Gibbons J.G."/>
            <person name="Terashima K."/>
            <person name="Hibbett D.S."/>
            <person name="Grigoriev I.V."/>
        </authorList>
    </citation>
    <scope>NUCLEOTIDE SEQUENCE</scope>
    <source>
        <strain evidence="3">TFB9207</strain>
    </source>
</reference>
<feature type="compositionally biased region" description="Polar residues" evidence="1">
    <location>
        <begin position="206"/>
        <end position="215"/>
    </location>
</feature>
<keyword evidence="2" id="KW-0812">Transmembrane</keyword>
<feature type="region of interest" description="Disordered" evidence="1">
    <location>
        <begin position="176"/>
        <end position="215"/>
    </location>
</feature>
<evidence type="ECO:0000313" key="3">
    <source>
        <dbReference type="EMBL" id="KAJ3845483.1"/>
    </source>
</evidence>